<dbReference type="EMBL" id="LHQR01000013">
    <property type="protein sequence ID" value="KXG54516.1"/>
    <property type="molecule type" value="Genomic_DNA"/>
</dbReference>
<proteinExistence type="predicted"/>
<name>A0A135LZX1_PENPA</name>
<dbReference type="GeneID" id="63710674"/>
<comment type="caution">
    <text evidence="1">The sequence shown here is derived from an EMBL/GenBank/DDBJ whole genome shotgun (WGS) entry which is preliminary data.</text>
</comment>
<dbReference type="RefSeq" id="XP_040653051.1">
    <property type="nucleotide sequence ID" value="XM_040795374.1"/>
</dbReference>
<sequence length="206" mass="23421">MSERVARNFGLSAMTPDGKVSSSTNPKYNNFNSDLETNALRVSIDFINLELRIVTLDDSADIDLIDLDSEIKVTRGAFIDPSDDPAPVISSCSDLIDLRSHIETTNPNDDTSPETEDTNIPRKRTTDLINLDFDNVIPVDMDMVHSTYNSGVDSELWCYKSTWNSITSKNLLRLNSQNEWLGLFGLIDWWFDHVDLENYEDDDYIE</sequence>
<evidence type="ECO:0000313" key="1">
    <source>
        <dbReference type="EMBL" id="KXG54516.1"/>
    </source>
</evidence>
<evidence type="ECO:0000313" key="2">
    <source>
        <dbReference type="Proteomes" id="UP000070168"/>
    </source>
</evidence>
<dbReference type="OrthoDB" id="10628537at2759"/>
<organism evidence="1 2">
    <name type="scientific">Penicillium patulum</name>
    <name type="common">Penicillium griseofulvum</name>
    <dbReference type="NCBI Taxonomy" id="5078"/>
    <lineage>
        <taxon>Eukaryota</taxon>
        <taxon>Fungi</taxon>
        <taxon>Dikarya</taxon>
        <taxon>Ascomycota</taxon>
        <taxon>Pezizomycotina</taxon>
        <taxon>Eurotiomycetes</taxon>
        <taxon>Eurotiomycetidae</taxon>
        <taxon>Eurotiales</taxon>
        <taxon>Aspergillaceae</taxon>
        <taxon>Penicillium</taxon>
    </lineage>
</organism>
<reference evidence="1 2" key="1">
    <citation type="journal article" date="2016" name="BMC Genomics">
        <title>Genome sequencing and secondary metabolism of the postharvest pathogen Penicillium griseofulvum.</title>
        <authorList>
            <person name="Banani H."/>
            <person name="Marcet-Houben M."/>
            <person name="Ballester A.R."/>
            <person name="Abbruscato P."/>
            <person name="Gonzalez-Candelas L."/>
            <person name="Gabaldon T."/>
            <person name="Spadaro D."/>
        </authorList>
    </citation>
    <scope>NUCLEOTIDE SEQUENCE [LARGE SCALE GENOMIC DNA]</scope>
    <source>
        <strain evidence="1 2">PG3</strain>
    </source>
</reference>
<gene>
    <name evidence="1" type="ORF">PGRI_076600</name>
</gene>
<dbReference type="AlphaFoldDB" id="A0A135LZX1"/>
<accession>A0A135LZX1</accession>
<dbReference type="Proteomes" id="UP000070168">
    <property type="component" value="Unassembled WGS sequence"/>
</dbReference>
<keyword evidence="2" id="KW-1185">Reference proteome</keyword>
<protein>
    <submittedName>
        <fullName evidence="1">Uncharacterized protein</fullName>
    </submittedName>
</protein>